<evidence type="ECO:0000259" key="1">
    <source>
        <dbReference type="PROSITE" id="PS51194"/>
    </source>
</evidence>
<dbReference type="GO" id="GO:0004386">
    <property type="term" value="F:helicase activity"/>
    <property type="evidence" value="ECO:0007669"/>
    <property type="project" value="UniProtKB-KW"/>
</dbReference>
<dbReference type="CDD" id="cd18787">
    <property type="entry name" value="SF2_C_DEAD"/>
    <property type="match status" value="1"/>
</dbReference>
<gene>
    <name evidence="2" type="ORF">EZS28_000732</name>
</gene>
<keyword evidence="2" id="KW-0067">ATP-binding</keyword>
<dbReference type="EMBL" id="SNRW01000067">
    <property type="protein sequence ID" value="KAA6403736.1"/>
    <property type="molecule type" value="Genomic_DNA"/>
</dbReference>
<keyword evidence="2" id="KW-0378">Hydrolase</keyword>
<sequence>MVFWTKQLRCFCHVSADLFFSHFQAVIFCNTKNKVDWLTDKMRKSGFTVVSMHDGMKQKKRNTIMDKFRRGEARALIITDIWARQIDVSHVSFIVNYDISENRELYIYRIWRLGRYGRKGVAISFEKCQ</sequence>
<dbReference type="AlphaFoldDB" id="A0A5J4XAB0"/>
<dbReference type="Proteomes" id="UP000324800">
    <property type="component" value="Unassembled WGS sequence"/>
</dbReference>
<protein>
    <submittedName>
        <fullName evidence="2">Putative DEAD box ATP-dependent RNA helicase</fullName>
    </submittedName>
</protein>
<keyword evidence="2" id="KW-0347">Helicase</keyword>
<dbReference type="SUPFAM" id="SSF52540">
    <property type="entry name" value="P-loop containing nucleoside triphosphate hydrolases"/>
    <property type="match status" value="1"/>
</dbReference>
<keyword evidence="2" id="KW-0547">Nucleotide-binding</keyword>
<organism evidence="2 3">
    <name type="scientific">Streblomastix strix</name>
    <dbReference type="NCBI Taxonomy" id="222440"/>
    <lineage>
        <taxon>Eukaryota</taxon>
        <taxon>Metamonada</taxon>
        <taxon>Preaxostyla</taxon>
        <taxon>Oxymonadida</taxon>
        <taxon>Streblomastigidae</taxon>
        <taxon>Streblomastix</taxon>
    </lineage>
</organism>
<dbReference type="InterPro" id="IPR001650">
    <property type="entry name" value="Helicase_C-like"/>
</dbReference>
<dbReference type="Gene3D" id="3.40.50.300">
    <property type="entry name" value="P-loop containing nucleotide triphosphate hydrolases"/>
    <property type="match status" value="1"/>
</dbReference>
<accession>A0A5J4XAB0</accession>
<comment type="caution">
    <text evidence="2">The sequence shown here is derived from an EMBL/GenBank/DDBJ whole genome shotgun (WGS) entry which is preliminary data.</text>
</comment>
<evidence type="ECO:0000313" key="3">
    <source>
        <dbReference type="Proteomes" id="UP000324800"/>
    </source>
</evidence>
<proteinExistence type="predicted"/>
<reference evidence="2 3" key="1">
    <citation type="submission" date="2019-03" db="EMBL/GenBank/DDBJ databases">
        <title>Single cell metagenomics reveals metabolic interactions within the superorganism composed of flagellate Streblomastix strix and complex community of Bacteroidetes bacteria on its surface.</title>
        <authorList>
            <person name="Treitli S.C."/>
            <person name="Kolisko M."/>
            <person name="Husnik F."/>
            <person name="Keeling P."/>
            <person name="Hampl V."/>
        </authorList>
    </citation>
    <scope>NUCLEOTIDE SEQUENCE [LARGE SCALE GENOMIC DNA]</scope>
    <source>
        <strain evidence="2">ST1C</strain>
    </source>
</reference>
<dbReference type="InterPro" id="IPR027417">
    <property type="entry name" value="P-loop_NTPase"/>
</dbReference>
<dbReference type="PANTHER" id="PTHR47958">
    <property type="entry name" value="ATP-DEPENDENT RNA HELICASE DBP3"/>
    <property type="match status" value="1"/>
</dbReference>
<dbReference type="PROSITE" id="PS51194">
    <property type="entry name" value="HELICASE_CTER"/>
    <property type="match status" value="1"/>
</dbReference>
<name>A0A5J4XAB0_9EUKA</name>
<dbReference type="SMART" id="SM00490">
    <property type="entry name" value="HELICc"/>
    <property type="match status" value="1"/>
</dbReference>
<dbReference type="Pfam" id="PF00271">
    <property type="entry name" value="Helicase_C"/>
    <property type="match status" value="1"/>
</dbReference>
<evidence type="ECO:0000313" key="2">
    <source>
        <dbReference type="EMBL" id="KAA6403736.1"/>
    </source>
</evidence>
<dbReference type="OrthoDB" id="10265785at2759"/>
<feature type="domain" description="Helicase C-terminal" evidence="1">
    <location>
        <begin position="15"/>
        <end position="129"/>
    </location>
</feature>